<feature type="region of interest" description="Disordered" evidence="1">
    <location>
        <begin position="70"/>
        <end position="129"/>
    </location>
</feature>
<proteinExistence type="predicted"/>
<comment type="caution">
    <text evidence="2">The sequence shown here is derived from an EMBL/GenBank/DDBJ whole genome shotgun (WGS) entry which is preliminary data.</text>
</comment>
<organism evidence="2 3">
    <name type="scientific">Gossypium gossypioides</name>
    <name type="common">Mexican cotton</name>
    <name type="synonym">Selera gossypioides</name>
    <dbReference type="NCBI Taxonomy" id="34282"/>
    <lineage>
        <taxon>Eukaryota</taxon>
        <taxon>Viridiplantae</taxon>
        <taxon>Streptophyta</taxon>
        <taxon>Embryophyta</taxon>
        <taxon>Tracheophyta</taxon>
        <taxon>Spermatophyta</taxon>
        <taxon>Magnoliopsida</taxon>
        <taxon>eudicotyledons</taxon>
        <taxon>Gunneridae</taxon>
        <taxon>Pentapetalae</taxon>
        <taxon>rosids</taxon>
        <taxon>malvids</taxon>
        <taxon>Malvales</taxon>
        <taxon>Malvaceae</taxon>
        <taxon>Malvoideae</taxon>
        <taxon>Gossypium</taxon>
    </lineage>
</organism>
<sequence>MVKPYVVVWVDPNNKLSTKVNEKVDNRPTRNSTLAIPLPDPINDETNLYVDVVHSATRTGPNLEVKVLKRGPGYHVPPDPSHAPPYGAAPYGAPPPSLYAPPSSAPYGAAPPAPYGAPPPSSGRQLPRL</sequence>
<feature type="compositionally biased region" description="Pro residues" evidence="1">
    <location>
        <begin position="109"/>
        <end position="121"/>
    </location>
</feature>
<dbReference type="OrthoDB" id="10523334at2759"/>
<keyword evidence="3" id="KW-1185">Reference proteome</keyword>
<evidence type="ECO:0000313" key="2">
    <source>
        <dbReference type="EMBL" id="MBA0740840.1"/>
    </source>
</evidence>
<evidence type="ECO:0000313" key="3">
    <source>
        <dbReference type="Proteomes" id="UP000593579"/>
    </source>
</evidence>
<name>A0A7J9BXA6_GOSGO</name>
<dbReference type="EMBL" id="JABEZY010000007">
    <property type="protein sequence ID" value="MBA0740840.1"/>
    <property type="molecule type" value="Genomic_DNA"/>
</dbReference>
<protein>
    <submittedName>
        <fullName evidence="2">Uncharacterized protein</fullName>
    </submittedName>
</protein>
<dbReference type="AlphaFoldDB" id="A0A7J9BXA6"/>
<evidence type="ECO:0000256" key="1">
    <source>
        <dbReference type="SAM" id="MobiDB-lite"/>
    </source>
</evidence>
<accession>A0A7J9BXA6</accession>
<reference evidence="2 3" key="1">
    <citation type="journal article" date="2019" name="Genome Biol. Evol.">
        <title>Insights into the evolution of the New World diploid cottons (Gossypium, subgenus Houzingenia) based on genome sequencing.</title>
        <authorList>
            <person name="Grover C.E."/>
            <person name="Arick M.A. 2nd"/>
            <person name="Thrash A."/>
            <person name="Conover J.L."/>
            <person name="Sanders W.S."/>
            <person name="Peterson D.G."/>
            <person name="Frelichowski J.E."/>
            <person name="Scheffler J.A."/>
            <person name="Scheffler B.E."/>
            <person name="Wendel J.F."/>
        </authorList>
    </citation>
    <scope>NUCLEOTIDE SEQUENCE [LARGE SCALE GENOMIC DNA]</scope>
    <source>
        <strain evidence="2">5</strain>
        <tissue evidence="2">Leaf</tissue>
    </source>
</reference>
<dbReference type="Proteomes" id="UP000593579">
    <property type="component" value="Unassembled WGS sequence"/>
</dbReference>
<gene>
    <name evidence="2" type="ORF">Gogos_014025</name>
</gene>
<feature type="non-terminal residue" evidence="2">
    <location>
        <position position="1"/>
    </location>
</feature>